<dbReference type="Pfam" id="PF07173">
    <property type="entry name" value="GRDP-like"/>
    <property type="match status" value="1"/>
</dbReference>
<accession>A0A2R6P2G0</accession>
<sequence>MNGDLKSEPPTAYSASTSEDAPAYSPPSSFTINGQSLSVPLVTIQQLKSHLCLLRAFKELRTVVEEGKDERLPENVRTLEAPPRWGWFVGLAVERFQRWAQSVQLGPLDEWVQHELPPIDVLMVWHAYTLNPSWYAEDCLRLPIAATLRALNDNLLTAIVAVGDIGSYKASETRKISWAEMAGTPFDPLDAAAQTAYHDVDCPQCFVRISVPYITSDGTGYAQHKFAFTCPACGFAISKESLAVLKFARNVAVNPYDPAEGKKSPYGIYLAGTLRTLTNPKDEATALITTRMIHRKADFTRPPAATKEQWVKAIVKQTECSMLKVLATLNAAMKSNQRRVRRMLSAYTDDRPFSIDLVGAVIRQCSFVDKMHHFGWTEPGYFDDKEDEAVLIHAITRYHAFLDLMSSSVTSFFVPTLDIDLAWHTHQMMAETYQNDCAQYCKRYIDHDDKVEENHLATSFDITCRAWEQRFEVPCMHCGCPLPGDTIGQRLTRLKRRLSNASSTSKGLIPPHRADALSATHASEHNSVLVTDHKLLTEWQRKKRAEKVRKRRERDEKKVREGKMEESALRRGRDHDAAFLYPVPFCAYTPVGGCVAYGVIGSGEFGGGFASCAVD</sequence>
<reference evidence="2 3" key="1">
    <citation type="submission" date="2018-02" db="EMBL/GenBank/DDBJ databases">
        <title>Genome sequence of the basidiomycete white-rot fungus Phlebia centrifuga.</title>
        <authorList>
            <person name="Granchi Z."/>
            <person name="Peng M."/>
            <person name="de Vries R.P."/>
            <person name="Hilden K."/>
            <person name="Makela M.R."/>
            <person name="Grigoriev I."/>
            <person name="Riley R."/>
        </authorList>
    </citation>
    <scope>NUCLEOTIDE SEQUENCE [LARGE SCALE GENOMIC DNA]</scope>
    <source>
        <strain evidence="2 3">FBCC195</strain>
    </source>
</reference>
<feature type="compositionally biased region" description="Basic and acidic residues" evidence="1">
    <location>
        <begin position="553"/>
        <end position="568"/>
    </location>
</feature>
<gene>
    <name evidence="2" type="ORF">PHLCEN_2v5432</name>
</gene>
<dbReference type="STRING" id="98765.A0A2R6P2G0"/>
<dbReference type="Proteomes" id="UP000186601">
    <property type="component" value="Unassembled WGS sequence"/>
</dbReference>
<organism evidence="2 3">
    <name type="scientific">Hermanssonia centrifuga</name>
    <dbReference type="NCBI Taxonomy" id="98765"/>
    <lineage>
        <taxon>Eukaryota</taxon>
        <taxon>Fungi</taxon>
        <taxon>Dikarya</taxon>
        <taxon>Basidiomycota</taxon>
        <taxon>Agaricomycotina</taxon>
        <taxon>Agaricomycetes</taxon>
        <taxon>Polyporales</taxon>
        <taxon>Meruliaceae</taxon>
        <taxon>Hermanssonia</taxon>
    </lineage>
</organism>
<dbReference type="OrthoDB" id="2684236at2759"/>
<evidence type="ECO:0000256" key="1">
    <source>
        <dbReference type="SAM" id="MobiDB-lite"/>
    </source>
</evidence>
<protein>
    <submittedName>
        <fullName evidence="2">Uncharacterized protein</fullName>
    </submittedName>
</protein>
<dbReference type="PANTHER" id="PTHR34365">
    <property type="entry name" value="ENOLASE (DUF1399)"/>
    <property type="match status" value="1"/>
</dbReference>
<dbReference type="PANTHER" id="PTHR34365:SF7">
    <property type="entry name" value="GLYCINE-RICH DOMAIN-CONTAINING PROTEIN 1"/>
    <property type="match status" value="1"/>
</dbReference>
<comment type="caution">
    <text evidence="2">The sequence shown here is derived from an EMBL/GenBank/DDBJ whole genome shotgun (WGS) entry which is preliminary data.</text>
</comment>
<dbReference type="AlphaFoldDB" id="A0A2R6P2G0"/>
<keyword evidence="3" id="KW-1185">Reference proteome</keyword>
<proteinExistence type="predicted"/>
<feature type="region of interest" description="Disordered" evidence="1">
    <location>
        <begin position="544"/>
        <end position="568"/>
    </location>
</feature>
<feature type="region of interest" description="Disordered" evidence="1">
    <location>
        <begin position="1"/>
        <end position="27"/>
    </location>
</feature>
<evidence type="ECO:0000313" key="2">
    <source>
        <dbReference type="EMBL" id="PSR84474.1"/>
    </source>
</evidence>
<dbReference type="EMBL" id="MLYV02000533">
    <property type="protein sequence ID" value="PSR84474.1"/>
    <property type="molecule type" value="Genomic_DNA"/>
</dbReference>
<evidence type="ECO:0000313" key="3">
    <source>
        <dbReference type="Proteomes" id="UP000186601"/>
    </source>
</evidence>
<name>A0A2R6P2G0_9APHY</name>
<dbReference type="InterPro" id="IPR009836">
    <property type="entry name" value="GRDP-like"/>
</dbReference>